<sequence length="231" mass="26533">MEAQIQPNAQEPTRSSQKEIKVKSDRFKWWQSLILLVGTLAICLSAGYYISEKYLWNQKDDEIAKQLAYNKTLVEQKPNDPSLRVQLGYTYFLKGDNSNAIKEYQTAKNLDKNFYAAYLNLAIVYDQENRTDDALQMATKAAKLAPQDYKSLLLKARSYRKLKMYKEATAALEQANRFKPGNTDVIYETGLVAEDQGKLKEAEDIYKESLSYDPTFKPAIKALDRIKSKNK</sequence>
<keyword evidence="2" id="KW-0472">Membrane</keyword>
<name>A0A942U966_9BACI</name>
<dbReference type="AlphaFoldDB" id="A0A942U966"/>
<dbReference type="Pfam" id="PF12895">
    <property type="entry name" value="ANAPC3"/>
    <property type="match status" value="1"/>
</dbReference>
<keyword evidence="4" id="KW-1185">Reference proteome</keyword>
<evidence type="ECO:0000313" key="4">
    <source>
        <dbReference type="Proteomes" id="UP000679749"/>
    </source>
</evidence>
<dbReference type="PANTHER" id="PTHR12558">
    <property type="entry name" value="CELL DIVISION CYCLE 16,23,27"/>
    <property type="match status" value="1"/>
</dbReference>
<organism evidence="3 4">
    <name type="scientific">Neobacillus rhizophilus</name>
    <dbReference type="NCBI Taxonomy" id="2833579"/>
    <lineage>
        <taxon>Bacteria</taxon>
        <taxon>Bacillati</taxon>
        <taxon>Bacillota</taxon>
        <taxon>Bacilli</taxon>
        <taxon>Bacillales</taxon>
        <taxon>Bacillaceae</taxon>
        <taxon>Neobacillus</taxon>
    </lineage>
</organism>
<dbReference type="Gene3D" id="1.25.40.10">
    <property type="entry name" value="Tetratricopeptide repeat domain"/>
    <property type="match status" value="1"/>
</dbReference>
<feature type="transmembrane region" description="Helical" evidence="2">
    <location>
        <begin position="29"/>
        <end position="50"/>
    </location>
</feature>
<keyword evidence="2" id="KW-1133">Transmembrane helix</keyword>
<evidence type="ECO:0000256" key="2">
    <source>
        <dbReference type="SAM" id="Phobius"/>
    </source>
</evidence>
<feature type="repeat" description="TPR" evidence="1">
    <location>
        <begin position="81"/>
        <end position="114"/>
    </location>
</feature>
<dbReference type="EMBL" id="JAGYPF010000002">
    <property type="protein sequence ID" value="MBS4213144.1"/>
    <property type="molecule type" value="Genomic_DNA"/>
</dbReference>
<reference evidence="3" key="1">
    <citation type="submission" date="2021-05" db="EMBL/GenBank/DDBJ databases">
        <title>Novel Bacillus species.</title>
        <authorList>
            <person name="Liu G."/>
        </authorList>
    </citation>
    <scope>NUCLEOTIDE SEQUENCE</scope>
    <source>
        <strain evidence="3">FJAT-49825</strain>
    </source>
</reference>
<keyword evidence="2" id="KW-0812">Transmembrane</keyword>
<accession>A0A942U966</accession>
<proteinExistence type="predicted"/>
<dbReference type="PROSITE" id="PS50005">
    <property type="entry name" value="TPR"/>
    <property type="match status" value="3"/>
</dbReference>
<dbReference type="Proteomes" id="UP000679749">
    <property type="component" value="Unassembled WGS sequence"/>
</dbReference>
<gene>
    <name evidence="3" type="ORF">KHA99_11860</name>
</gene>
<keyword evidence="1" id="KW-0802">TPR repeat</keyword>
<dbReference type="Pfam" id="PF13414">
    <property type="entry name" value="TPR_11"/>
    <property type="match status" value="1"/>
</dbReference>
<evidence type="ECO:0000256" key="1">
    <source>
        <dbReference type="PROSITE-ProRule" id="PRU00339"/>
    </source>
</evidence>
<feature type="repeat" description="TPR" evidence="1">
    <location>
        <begin position="183"/>
        <end position="216"/>
    </location>
</feature>
<dbReference type="SMART" id="SM00028">
    <property type="entry name" value="TPR"/>
    <property type="match status" value="4"/>
</dbReference>
<dbReference type="InterPro" id="IPR019734">
    <property type="entry name" value="TPR_rpt"/>
</dbReference>
<protein>
    <submittedName>
        <fullName evidence="3">Tetratricopeptide repeat protein</fullName>
    </submittedName>
</protein>
<dbReference type="SUPFAM" id="SSF48452">
    <property type="entry name" value="TPR-like"/>
    <property type="match status" value="1"/>
</dbReference>
<comment type="caution">
    <text evidence="3">The sequence shown here is derived from an EMBL/GenBank/DDBJ whole genome shotgun (WGS) entry which is preliminary data.</text>
</comment>
<dbReference type="PANTHER" id="PTHR12558:SF13">
    <property type="entry name" value="CELL DIVISION CYCLE PROTEIN 27 HOMOLOG"/>
    <property type="match status" value="1"/>
</dbReference>
<dbReference type="InterPro" id="IPR011990">
    <property type="entry name" value="TPR-like_helical_dom_sf"/>
</dbReference>
<evidence type="ECO:0000313" key="3">
    <source>
        <dbReference type="EMBL" id="MBS4213144.1"/>
    </source>
</evidence>
<dbReference type="RefSeq" id="WP_213117648.1">
    <property type="nucleotide sequence ID" value="NZ_JAGYPF010000002.1"/>
</dbReference>
<feature type="repeat" description="TPR" evidence="1">
    <location>
        <begin position="115"/>
        <end position="148"/>
    </location>
</feature>